<keyword evidence="2 5" id="KW-0812">Transmembrane</keyword>
<protein>
    <submittedName>
        <fullName evidence="8">Putative membrane protein YccC</fullName>
    </submittedName>
</protein>
<feature type="transmembrane region" description="Helical" evidence="5">
    <location>
        <begin position="24"/>
        <end position="57"/>
    </location>
</feature>
<evidence type="ECO:0000313" key="8">
    <source>
        <dbReference type="EMBL" id="TCU97164.1"/>
    </source>
</evidence>
<comment type="subcellular location">
    <subcellularLocation>
        <location evidence="1">Membrane</location>
        <topology evidence="1">Multi-pass membrane protein</topology>
    </subcellularLocation>
</comment>
<comment type="caution">
    <text evidence="8">The sequence shown here is derived from an EMBL/GenBank/DDBJ whole genome shotgun (WGS) entry which is preliminary data.</text>
</comment>
<name>A0A4R3V4C0_9BURK</name>
<feature type="transmembrane region" description="Helical" evidence="5">
    <location>
        <begin position="487"/>
        <end position="505"/>
    </location>
</feature>
<evidence type="ECO:0000256" key="4">
    <source>
        <dbReference type="ARBA" id="ARBA00023136"/>
    </source>
</evidence>
<sequence length="754" mass="83801">MTSSLPQLERFLYSHHSFAGLRQAIGILVPAIVLAGMFQLYDMGMVAALGALCVSLIDQPGGPRRYRTNEMLGGVVLGTGTVALTGLASAHPLALWILVPSLCFGFCMLTVFGKRGGQIGFACLLLMTLTMHTPMEPGQVLRHTLFSLLGGSFYFLFSYAVSRLLWYREEQHTLSIALFATADYIDARARFYDVANDLEDCYRKLILVQADMIEKHQSARDIVLRELPRGGHASDTRRQMLLDVFIHMIDLLDTMVATHTDYGVLRRRLSDSDFLVFAQDALQKLSQNINRISLGVARNRVPERNSRVQAELRALEYELELYRSQGLNRTEPDIYLLLVQILRRLRNATRIVERMSSLASPPDKSAQAVDVRMDKSLGRFLSRQELRPGLLASNLRLDSAHFRYALRMTIALLAAMGLTSVLSLVGDRYDTVSALTTQSHWILLTIILIMKPGFLITRKRNGWRLLGSLLGCFLSFLLFHLTGNQDLLLIVLVASCVLGNSLVLVNPLLAAVFNTLFVLVAFNFMAPITTLIIGERLLDTLLGCMIALACSYVLPWWEHSGMASLAREAQEANLDYLRKGLRYAELVRQERATTAPGLMEGTDLPISMQDALQAGGNAAAQPLQLSEAAQEAELAWKLARKNVHIAFSNFASAFYRMMGEPPSKQRNVPELNSLLIQNHMMASQISAAIPILASVKTLPETIAATLAYVEGALSGQDAQPPAHQSIPEEWESLAYPLKQMQRAAQLIQREMRGL</sequence>
<feature type="transmembrane region" description="Helical" evidence="5">
    <location>
        <begin position="69"/>
        <end position="87"/>
    </location>
</feature>
<evidence type="ECO:0000313" key="9">
    <source>
        <dbReference type="Proteomes" id="UP000294692"/>
    </source>
</evidence>
<feature type="transmembrane region" description="Helical" evidence="5">
    <location>
        <begin position="119"/>
        <end position="135"/>
    </location>
</feature>
<feature type="domain" description="Integral membrane bound transporter" evidence="7">
    <location>
        <begin position="437"/>
        <end position="550"/>
    </location>
</feature>
<evidence type="ECO:0000259" key="7">
    <source>
        <dbReference type="Pfam" id="PF13515"/>
    </source>
</evidence>
<gene>
    <name evidence="8" type="ORF">EV686_10643</name>
</gene>
<dbReference type="EMBL" id="SMBX01000006">
    <property type="protein sequence ID" value="TCU97164.1"/>
    <property type="molecule type" value="Genomic_DNA"/>
</dbReference>
<dbReference type="Pfam" id="PF12805">
    <property type="entry name" value="FUSC-like"/>
    <property type="match status" value="1"/>
</dbReference>
<dbReference type="InterPro" id="IPR032692">
    <property type="entry name" value="YccS_N"/>
</dbReference>
<proteinExistence type="predicted"/>
<dbReference type="Proteomes" id="UP000294692">
    <property type="component" value="Unassembled WGS sequence"/>
</dbReference>
<keyword evidence="3 5" id="KW-1133">Transmembrane helix</keyword>
<feature type="transmembrane region" description="Helical" evidence="5">
    <location>
        <begin position="512"/>
        <end position="534"/>
    </location>
</feature>
<feature type="transmembrane region" description="Helical" evidence="5">
    <location>
        <begin position="93"/>
        <end position="112"/>
    </location>
</feature>
<dbReference type="GO" id="GO:0016020">
    <property type="term" value="C:membrane"/>
    <property type="evidence" value="ECO:0007669"/>
    <property type="project" value="UniProtKB-SubCell"/>
</dbReference>
<feature type="domain" description="Integral membrane protein YccS N-terminal" evidence="6">
    <location>
        <begin position="75"/>
        <end position="348"/>
    </location>
</feature>
<accession>A0A4R3V4C0</accession>
<dbReference type="RefSeq" id="WP_132477269.1">
    <property type="nucleotide sequence ID" value="NZ_JBHRVM010000001.1"/>
</dbReference>
<reference evidence="8 9" key="1">
    <citation type="submission" date="2019-03" db="EMBL/GenBank/DDBJ databases">
        <title>Genomic Encyclopedia of Type Strains, Phase IV (KMG-IV): sequencing the most valuable type-strain genomes for metagenomic binning, comparative biology and taxonomic classification.</title>
        <authorList>
            <person name="Goeker M."/>
        </authorList>
    </citation>
    <scope>NUCLEOTIDE SEQUENCE [LARGE SCALE GENOMIC DNA]</scope>
    <source>
        <strain evidence="8 9">DSM 100048</strain>
    </source>
</reference>
<feature type="transmembrane region" description="Helical" evidence="5">
    <location>
        <begin position="462"/>
        <end position="481"/>
    </location>
</feature>
<dbReference type="Pfam" id="PF13515">
    <property type="entry name" value="FUSC_2"/>
    <property type="match status" value="1"/>
</dbReference>
<evidence type="ECO:0000256" key="2">
    <source>
        <dbReference type="ARBA" id="ARBA00022692"/>
    </source>
</evidence>
<feature type="transmembrane region" description="Helical" evidence="5">
    <location>
        <begin position="141"/>
        <end position="161"/>
    </location>
</feature>
<dbReference type="AlphaFoldDB" id="A0A4R3V4C0"/>
<evidence type="ECO:0000256" key="3">
    <source>
        <dbReference type="ARBA" id="ARBA00022989"/>
    </source>
</evidence>
<keyword evidence="4 5" id="KW-0472">Membrane</keyword>
<evidence type="ECO:0000259" key="6">
    <source>
        <dbReference type="Pfam" id="PF12805"/>
    </source>
</evidence>
<evidence type="ECO:0000256" key="1">
    <source>
        <dbReference type="ARBA" id="ARBA00004141"/>
    </source>
</evidence>
<dbReference type="OrthoDB" id="8670769at2"/>
<evidence type="ECO:0000256" key="5">
    <source>
        <dbReference type="SAM" id="Phobius"/>
    </source>
</evidence>
<keyword evidence="9" id="KW-1185">Reference proteome</keyword>
<feature type="transmembrane region" description="Helical" evidence="5">
    <location>
        <begin position="404"/>
        <end position="425"/>
    </location>
</feature>
<organism evidence="8 9">
    <name type="scientific">Paracandidimonas soli</name>
    <dbReference type="NCBI Taxonomy" id="1917182"/>
    <lineage>
        <taxon>Bacteria</taxon>
        <taxon>Pseudomonadati</taxon>
        <taxon>Pseudomonadota</taxon>
        <taxon>Betaproteobacteria</taxon>
        <taxon>Burkholderiales</taxon>
        <taxon>Alcaligenaceae</taxon>
        <taxon>Paracandidimonas</taxon>
    </lineage>
</organism>
<dbReference type="InterPro" id="IPR049453">
    <property type="entry name" value="Memb_transporter_dom"/>
</dbReference>